<keyword evidence="12" id="KW-0157">Chromophore</keyword>
<dbReference type="InterPro" id="IPR036890">
    <property type="entry name" value="HATPase_C_sf"/>
</dbReference>
<evidence type="ECO:0000256" key="13">
    <source>
        <dbReference type="ARBA" id="ARBA00023170"/>
    </source>
</evidence>
<dbReference type="EMBL" id="JBHUGS010000001">
    <property type="protein sequence ID" value="MFD1950226.1"/>
    <property type="molecule type" value="Genomic_DNA"/>
</dbReference>
<comment type="caution">
    <text evidence="16">The sequence shown here is derived from an EMBL/GenBank/DDBJ whole genome shotgun (WGS) entry which is preliminary data.</text>
</comment>
<dbReference type="PANTHER" id="PTHR47429:SF2">
    <property type="entry name" value="PROTEIN TWIN LOV 1"/>
    <property type="match status" value="1"/>
</dbReference>
<evidence type="ECO:0000256" key="1">
    <source>
        <dbReference type="ARBA" id="ARBA00000085"/>
    </source>
</evidence>
<comment type="catalytic activity">
    <reaction evidence="1">
        <text>ATP + protein L-histidine = ADP + protein N-phospho-L-histidine.</text>
        <dbReference type="EC" id="2.7.13.3"/>
    </reaction>
</comment>
<dbReference type="PROSITE" id="PS50112">
    <property type="entry name" value="PAS"/>
    <property type="match status" value="1"/>
</dbReference>
<keyword evidence="17" id="KW-1185">Reference proteome</keyword>
<evidence type="ECO:0000256" key="9">
    <source>
        <dbReference type="ARBA" id="ARBA00022741"/>
    </source>
</evidence>
<dbReference type="SUPFAM" id="SSF55785">
    <property type="entry name" value="PYP-like sensor domain (PAS domain)"/>
    <property type="match status" value="1"/>
</dbReference>
<dbReference type="EC" id="2.7.13.3" evidence="2"/>
<name>A0ABW4TW83_9SPHN</name>
<keyword evidence="6" id="KW-0285">Flavoprotein</keyword>
<dbReference type="CDD" id="cd00130">
    <property type="entry name" value="PAS"/>
    <property type="match status" value="1"/>
</dbReference>
<dbReference type="NCBIfam" id="NF010077">
    <property type="entry name" value="PRK13559.1"/>
    <property type="match status" value="1"/>
</dbReference>
<keyword evidence="11" id="KW-0067">ATP-binding</keyword>
<accession>A0ABW4TW83</accession>
<dbReference type="Gene3D" id="3.30.565.10">
    <property type="entry name" value="Histidine kinase-like ATPase, C-terminal domain"/>
    <property type="match status" value="1"/>
</dbReference>
<dbReference type="InterPro" id="IPR000014">
    <property type="entry name" value="PAS"/>
</dbReference>
<evidence type="ECO:0000256" key="12">
    <source>
        <dbReference type="ARBA" id="ARBA00022991"/>
    </source>
</evidence>
<dbReference type="Pfam" id="PF07536">
    <property type="entry name" value="HWE_HK"/>
    <property type="match status" value="1"/>
</dbReference>
<keyword evidence="8" id="KW-0808">Transferase</keyword>
<dbReference type="PANTHER" id="PTHR47429">
    <property type="entry name" value="PROTEIN TWIN LOV 1"/>
    <property type="match status" value="1"/>
</dbReference>
<keyword evidence="3" id="KW-0600">Photoreceptor protein</keyword>
<evidence type="ECO:0000256" key="8">
    <source>
        <dbReference type="ARBA" id="ARBA00022679"/>
    </source>
</evidence>
<keyword evidence="9" id="KW-0547">Nucleotide-binding</keyword>
<dbReference type="InterPro" id="IPR011102">
    <property type="entry name" value="Sig_transdc_His_kinase_HWE"/>
</dbReference>
<keyword evidence="5" id="KW-0716">Sensory transduction</keyword>
<evidence type="ECO:0000313" key="16">
    <source>
        <dbReference type="EMBL" id="MFD1950226.1"/>
    </source>
</evidence>
<keyword evidence="4" id="KW-0597">Phosphoprotein</keyword>
<dbReference type="InterPro" id="IPR000700">
    <property type="entry name" value="PAS-assoc_C"/>
</dbReference>
<dbReference type="InterPro" id="IPR001610">
    <property type="entry name" value="PAC"/>
</dbReference>
<feature type="domain" description="PAC" evidence="15">
    <location>
        <begin position="101"/>
        <end position="155"/>
    </location>
</feature>
<dbReference type="NCBIfam" id="TIGR00229">
    <property type="entry name" value="sensory_box"/>
    <property type="match status" value="1"/>
</dbReference>
<dbReference type="Pfam" id="PF13426">
    <property type="entry name" value="PAS_9"/>
    <property type="match status" value="1"/>
</dbReference>
<dbReference type="SMART" id="SM00091">
    <property type="entry name" value="PAS"/>
    <property type="match status" value="1"/>
</dbReference>
<gene>
    <name evidence="16" type="ORF">ACFSGX_05530</name>
</gene>
<keyword evidence="10" id="KW-0418">Kinase</keyword>
<reference evidence="17" key="1">
    <citation type="journal article" date="2019" name="Int. J. Syst. Evol. Microbiol.">
        <title>The Global Catalogue of Microorganisms (GCM) 10K type strain sequencing project: providing services to taxonomists for standard genome sequencing and annotation.</title>
        <authorList>
            <consortium name="The Broad Institute Genomics Platform"/>
            <consortium name="The Broad Institute Genome Sequencing Center for Infectious Disease"/>
            <person name="Wu L."/>
            <person name="Ma J."/>
        </authorList>
    </citation>
    <scope>NUCLEOTIDE SEQUENCE [LARGE SCALE GENOMIC DNA]</scope>
    <source>
        <strain evidence="17">CGMCC 1.12702</strain>
    </source>
</reference>
<keyword evidence="7" id="KW-0288">FMN</keyword>
<evidence type="ECO:0000256" key="5">
    <source>
        <dbReference type="ARBA" id="ARBA00022606"/>
    </source>
</evidence>
<evidence type="ECO:0000256" key="3">
    <source>
        <dbReference type="ARBA" id="ARBA00022543"/>
    </source>
</evidence>
<dbReference type="InterPro" id="IPR035965">
    <property type="entry name" value="PAS-like_dom_sf"/>
</dbReference>
<dbReference type="PROSITE" id="PS50113">
    <property type="entry name" value="PAC"/>
    <property type="match status" value="1"/>
</dbReference>
<evidence type="ECO:0000256" key="6">
    <source>
        <dbReference type="ARBA" id="ARBA00022630"/>
    </source>
</evidence>
<feature type="domain" description="PAS" evidence="14">
    <location>
        <begin position="34"/>
        <end position="76"/>
    </location>
</feature>
<protein>
    <recommendedName>
        <fullName evidence="2">histidine kinase</fullName>
        <ecNumber evidence="2">2.7.13.3</ecNumber>
    </recommendedName>
</protein>
<evidence type="ECO:0000259" key="15">
    <source>
        <dbReference type="PROSITE" id="PS50113"/>
    </source>
</evidence>
<evidence type="ECO:0000313" key="17">
    <source>
        <dbReference type="Proteomes" id="UP001597400"/>
    </source>
</evidence>
<keyword evidence="13" id="KW-0675">Receptor</keyword>
<evidence type="ECO:0000256" key="7">
    <source>
        <dbReference type="ARBA" id="ARBA00022643"/>
    </source>
</evidence>
<evidence type="ECO:0000256" key="11">
    <source>
        <dbReference type="ARBA" id="ARBA00022840"/>
    </source>
</evidence>
<evidence type="ECO:0000256" key="4">
    <source>
        <dbReference type="ARBA" id="ARBA00022553"/>
    </source>
</evidence>
<evidence type="ECO:0000259" key="14">
    <source>
        <dbReference type="PROSITE" id="PS50112"/>
    </source>
</evidence>
<evidence type="ECO:0000256" key="10">
    <source>
        <dbReference type="ARBA" id="ARBA00022777"/>
    </source>
</evidence>
<dbReference type="SMART" id="SM00911">
    <property type="entry name" value="HWE_HK"/>
    <property type="match status" value="1"/>
</dbReference>
<dbReference type="RefSeq" id="WP_380928089.1">
    <property type="nucleotide sequence ID" value="NZ_JBHUGS010000001.1"/>
</dbReference>
<dbReference type="Proteomes" id="UP001597400">
    <property type="component" value="Unassembled WGS sequence"/>
</dbReference>
<sequence length="349" mass="37685">MTALPAHPSRLSPDGPAASAEIAPADRAALALIAVERTRMPIVVSDASQPDSPIILANEAFLRLTGYSADEVIGRNCRFLQGRDTDPAAVEQIRAGLKTGRDITVSLQNYRKDGSAFWNELQISPIRNDGGEVVYYLASQMDVTDRRQAQLLEKSEHRLLKEVDHRAKNALALVQGIVRLSRSDDSVAYAKAVQGRVDSIAHAHGLLAAGGWRDVDLESIIRGEMEPFGRQHVVPSGRPVAIAPVQVQPLALVMHEMLSNAGKHGALSVPGGRVVIRWTPLLDEDGVSIDWIETGGPAVAPHPVPGFGWRMLTSIVRSQMRGTVTFDLQPGGLRATLIVRRRQGAGEGV</sequence>
<dbReference type="Gene3D" id="3.30.450.20">
    <property type="entry name" value="PAS domain"/>
    <property type="match status" value="1"/>
</dbReference>
<dbReference type="SMART" id="SM00086">
    <property type="entry name" value="PAC"/>
    <property type="match status" value="1"/>
</dbReference>
<evidence type="ECO:0000256" key="2">
    <source>
        <dbReference type="ARBA" id="ARBA00012438"/>
    </source>
</evidence>
<organism evidence="16 17">
    <name type="scientific">Sphingomonas arantia</name>
    <dbReference type="NCBI Taxonomy" id="1460676"/>
    <lineage>
        <taxon>Bacteria</taxon>
        <taxon>Pseudomonadati</taxon>
        <taxon>Pseudomonadota</taxon>
        <taxon>Alphaproteobacteria</taxon>
        <taxon>Sphingomonadales</taxon>
        <taxon>Sphingomonadaceae</taxon>
        <taxon>Sphingomonas</taxon>
    </lineage>
</organism>
<proteinExistence type="predicted"/>